<keyword evidence="2 6" id="KW-0349">Heme</keyword>
<feature type="domain" description="Cytochrome c" evidence="8">
    <location>
        <begin position="40"/>
        <end position="119"/>
    </location>
</feature>
<dbReference type="EMBL" id="LT629690">
    <property type="protein sequence ID" value="SDF92441.1"/>
    <property type="molecule type" value="Genomic_DNA"/>
</dbReference>
<dbReference type="PANTHER" id="PTHR37823">
    <property type="entry name" value="CYTOCHROME C-553-LIKE"/>
    <property type="match status" value="1"/>
</dbReference>
<evidence type="ECO:0000313" key="9">
    <source>
        <dbReference type="EMBL" id="SDF92441.1"/>
    </source>
</evidence>
<feature type="domain" description="Cytochrome c" evidence="8">
    <location>
        <begin position="140"/>
        <end position="261"/>
    </location>
</feature>
<proteinExistence type="predicted"/>
<dbReference type="InterPro" id="IPR036909">
    <property type="entry name" value="Cyt_c-like_dom_sf"/>
</dbReference>
<dbReference type="PROSITE" id="PS51007">
    <property type="entry name" value="CYTC"/>
    <property type="match status" value="2"/>
</dbReference>
<keyword evidence="5 6" id="KW-0408">Iron</keyword>
<evidence type="ECO:0000256" key="6">
    <source>
        <dbReference type="PROSITE-ProRule" id="PRU00433"/>
    </source>
</evidence>
<feature type="signal peptide" evidence="7">
    <location>
        <begin position="1"/>
        <end position="26"/>
    </location>
</feature>
<dbReference type="Pfam" id="PF13442">
    <property type="entry name" value="Cytochrome_CBB3"/>
    <property type="match status" value="1"/>
</dbReference>
<dbReference type="Gene3D" id="1.10.760.10">
    <property type="entry name" value="Cytochrome c-like domain"/>
    <property type="match status" value="2"/>
</dbReference>
<dbReference type="AlphaFoldDB" id="A0A1G7Q1S1"/>
<evidence type="ECO:0000259" key="8">
    <source>
        <dbReference type="PROSITE" id="PS51007"/>
    </source>
</evidence>
<dbReference type="InterPro" id="IPR009056">
    <property type="entry name" value="Cyt_c-like_dom"/>
</dbReference>
<sequence length="261" mass="27761">MKRLPFISASLVLGTLLAYFPETLPAQEVPVSKENVLKQDNVIRGQKLFGQNCAACHGANATGGMGPNLTMSSLVRHDAGGKDIGTVIHEGRMDKGMPAFPQITPEQVSDIAAFLHARIDAFTRASALGASAFAGSLNVGDANAGKAVFAAKCATCHSVTGDLKGIATKRDPAELEQSILLPKAKPETGSVIAAGKKYEGRFLHRDGFTVTLQTADGVSHTWETDHVTVNVPDPLKGHKALLPTYTDKEIHDVFSYLETLK</sequence>
<organism evidence="9 10">
    <name type="scientific">Terriglobus roseus</name>
    <dbReference type="NCBI Taxonomy" id="392734"/>
    <lineage>
        <taxon>Bacteria</taxon>
        <taxon>Pseudomonadati</taxon>
        <taxon>Acidobacteriota</taxon>
        <taxon>Terriglobia</taxon>
        <taxon>Terriglobales</taxon>
        <taxon>Acidobacteriaceae</taxon>
        <taxon>Terriglobus</taxon>
    </lineage>
</organism>
<protein>
    <submittedName>
        <fullName evidence="9">Cytochrome c, mono-and diheme variants</fullName>
    </submittedName>
</protein>
<dbReference type="GO" id="GO:0046872">
    <property type="term" value="F:metal ion binding"/>
    <property type="evidence" value="ECO:0007669"/>
    <property type="project" value="UniProtKB-KW"/>
</dbReference>
<feature type="chain" id="PRO_5009242347" evidence="7">
    <location>
        <begin position="27"/>
        <end position="261"/>
    </location>
</feature>
<dbReference type="SUPFAM" id="SSF46626">
    <property type="entry name" value="Cytochrome c"/>
    <property type="match status" value="2"/>
</dbReference>
<dbReference type="RefSeq" id="WP_083346464.1">
    <property type="nucleotide sequence ID" value="NZ_LT629690.1"/>
</dbReference>
<keyword evidence="10" id="KW-1185">Reference proteome</keyword>
<evidence type="ECO:0000256" key="2">
    <source>
        <dbReference type="ARBA" id="ARBA00022617"/>
    </source>
</evidence>
<evidence type="ECO:0000256" key="3">
    <source>
        <dbReference type="ARBA" id="ARBA00022723"/>
    </source>
</evidence>
<dbReference type="GO" id="GO:0009055">
    <property type="term" value="F:electron transfer activity"/>
    <property type="evidence" value="ECO:0007669"/>
    <property type="project" value="InterPro"/>
</dbReference>
<reference evidence="10" key="1">
    <citation type="submission" date="2016-10" db="EMBL/GenBank/DDBJ databases">
        <authorList>
            <person name="Varghese N."/>
            <person name="Submissions S."/>
        </authorList>
    </citation>
    <scope>NUCLEOTIDE SEQUENCE [LARGE SCALE GENOMIC DNA]</scope>
    <source>
        <strain evidence="10">GAS232</strain>
    </source>
</reference>
<keyword evidence="7" id="KW-0732">Signal</keyword>
<keyword evidence="3 6" id="KW-0479">Metal-binding</keyword>
<keyword evidence="4" id="KW-0249">Electron transport</keyword>
<evidence type="ECO:0000256" key="1">
    <source>
        <dbReference type="ARBA" id="ARBA00022448"/>
    </source>
</evidence>
<evidence type="ECO:0000256" key="4">
    <source>
        <dbReference type="ARBA" id="ARBA00022982"/>
    </source>
</evidence>
<evidence type="ECO:0000256" key="7">
    <source>
        <dbReference type="SAM" id="SignalP"/>
    </source>
</evidence>
<dbReference type="PANTHER" id="PTHR37823:SF1">
    <property type="entry name" value="CYTOCHROME C-553-LIKE"/>
    <property type="match status" value="1"/>
</dbReference>
<dbReference type="InterPro" id="IPR051811">
    <property type="entry name" value="Cytochrome_c550/c551-like"/>
</dbReference>
<evidence type="ECO:0000256" key="5">
    <source>
        <dbReference type="ARBA" id="ARBA00023004"/>
    </source>
</evidence>
<gene>
    <name evidence="9" type="ORF">SAMN05444167_3712</name>
</gene>
<dbReference type="GO" id="GO:0020037">
    <property type="term" value="F:heme binding"/>
    <property type="evidence" value="ECO:0007669"/>
    <property type="project" value="InterPro"/>
</dbReference>
<name>A0A1G7Q1S1_9BACT</name>
<dbReference type="Pfam" id="PF00034">
    <property type="entry name" value="Cytochrom_C"/>
    <property type="match status" value="1"/>
</dbReference>
<dbReference type="Proteomes" id="UP000182427">
    <property type="component" value="Chromosome I"/>
</dbReference>
<accession>A0A1G7Q1S1</accession>
<evidence type="ECO:0000313" key="10">
    <source>
        <dbReference type="Proteomes" id="UP000182427"/>
    </source>
</evidence>
<keyword evidence="1" id="KW-0813">Transport</keyword>
<dbReference type="OrthoDB" id="232040at2"/>